<evidence type="ECO:0000313" key="2">
    <source>
        <dbReference type="Proteomes" id="UP000095544"/>
    </source>
</evidence>
<reference evidence="1 2" key="1">
    <citation type="submission" date="2015-09" db="EMBL/GenBank/DDBJ databases">
        <authorList>
            <consortium name="Pathogen Informatics"/>
        </authorList>
    </citation>
    <scope>NUCLEOTIDE SEQUENCE [LARGE SCALE GENOMIC DNA]</scope>
    <source>
        <strain evidence="1 2">2789STDY5834876</strain>
    </source>
</reference>
<protein>
    <submittedName>
        <fullName evidence="1">Uncharacterized protein</fullName>
    </submittedName>
</protein>
<accession>A0A174MXB7</accession>
<dbReference type="STRING" id="39482.ERS852491_05038"/>
<name>A0A174MXB7_9FIRM</name>
<sequence length="73" mass="8834">MIYPAHLDSKIPSYTEGKKKLCKKKIQEILYKYEYDEDFIENIDDNFCQGFGVAKDIIFLKEEYWKQREMDKA</sequence>
<gene>
    <name evidence="1" type="ORF">ERS852491_05038</name>
</gene>
<proteinExistence type="predicted"/>
<organism evidence="1 2">
    <name type="scientific">Faecalicatena contorta</name>
    <dbReference type="NCBI Taxonomy" id="39482"/>
    <lineage>
        <taxon>Bacteria</taxon>
        <taxon>Bacillati</taxon>
        <taxon>Bacillota</taxon>
        <taxon>Clostridia</taxon>
        <taxon>Lachnospirales</taxon>
        <taxon>Lachnospiraceae</taxon>
        <taxon>Faecalicatena</taxon>
    </lineage>
</organism>
<evidence type="ECO:0000313" key="1">
    <source>
        <dbReference type="EMBL" id="CUP38988.1"/>
    </source>
</evidence>
<dbReference type="Proteomes" id="UP000095544">
    <property type="component" value="Unassembled WGS sequence"/>
</dbReference>
<dbReference type="RefSeq" id="WP_055155323.1">
    <property type="nucleotide sequence ID" value="NZ_CYZU01000095.1"/>
</dbReference>
<dbReference type="EMBL" id="CYZU01000095">
    <property type="protein sequence ID" value="CUP38988.1"/>
    <property type="molecule type" value="Genomic_DNA"/>
</dbReference>
<dbReference type="AlphaFoldDB" id="A0A174MXB7"/>